<dbReference type="EMBL" id="CAJHIA010000021">
    <property type="protein sequence ID" value="CAD6446760.1"/>
    <property type="molecule type" value="Genomic_DNA"/>
</dbReference>
<dbReference type="AlphaFoldDB" id="A0A8H2ZUF2"/>
<name>A0A8H2ZUF2_9HELO</name>
<dbReference type="OrthoDB" id="6499973at2759"/>
<organism evidence="1 2">
    <name type="scientific">Sclerotinia trifoliorum</name>
    <dbReference type="NCBI Taxonomy" id="28548"/>
    <lineage>
        <taxon>Eukaryota</taxon>
        <taxon>Fungi</taxon>
        <taxon>Dikarya</taxon>
        <taxon>Ascomycota</taxon>
        <taxon>Pezizomycotina</taxon>
        <taxon>Leotiomycetes</taxon>
        <taxon>Helotiales</taxon>
        <taxon>Sclerotiniaceae</taxon>
        <taxon>Sclerotinia</taxon>
    </lineage>
</organism>
<evidence type="ECO:0000313" key="1">
    <source>
        <dbReference type="EMBL" id="CAD6446760.1"/>
    </source>
</evidence>
<gene>
    <name evidence="1" type="ORF">SCLTRI_LOCUS6552</name>
</gene>
<protein>
    <submittedName>
        <fullName evidence="1">Dce29ee5-7e48-4d24-b9a1-72d082ded29f</fullName>
    </submittedName>
</protein>
<evidence type="ECO:0000313" key="2">
    <source>
        <dbReference type="Proteomes" id="UP000624404"/>
    </source>
</evidence>
<reference evidence="1" key="1">
    <citation type="submission" date="2020-10" db="EMBL/GenBank/DDBJ databases">
        <authorList>
            <person name="Kusch S."/>
        </authorList>
    </citation>
    <scope>NUCLEOTIDE SEQUENCE</scope>
    <source>
        <strain evidence="1">SwB9</strain>
    </source>
</reference>
<accession>A0A8H2ZUF2</accession>
<sequence>MSDFANLLQDLVRVSDNQEVRHETWGFTIYRTAYTGSQDDQRWDMLIDAITSSVYNAIMTSPEGISGSNNEEAQLLWSLFNVDLKVNSTLKDLDMDDLRKTHQEGGSQNGRGCFLLVDQEVLTDVDGKGDYWIKCVQADYKASDYVPRNSRVTQRYFGWLKVKIEKTFELWEKLVMFGELERIAPPTIGGVQVIWDGDSSM</sequence>
<proteinExistence type="predicted"/>
<dbReference type="Proteomes" id="UP000624404">
    <property type="component" value="Unassembled WGS sequence"/>
</dbReference>
<comment type="caution">
    <text evidence="1">The sequence shown here is derived from an EMBL/GenBank/DDBJ whole genome shotgun (WGS) entry which is preliminary data.</text>
</comment>
<keyword evidence="2" id="KW-1185">Reference proteome</keyword>